<accession>A0A1I2FS39</accession>
<protein>
    <submittedName>
        <fullName evidence="1">Uncharacterized protein</fullName>
    </submittedName>
</protein>
<organism evidence="1 2">
    <name type="scientific">Sulfitobacter brevis</name>
    <dbReference type="NCBI Taxonomy" id="74348"/>
    <lineage>
        <taxon>Bacteria</taxon>
        <taxon>Pseudomonadati</taxon>
        <taxon>Pseudomonadota</taxon>
        <taxon>Alphaproteobacteria</taxon>
        <taxon>Rhodobacterales</taxon>
        <taxon>Roseobacteraceae</taxon>
        <taxon>Sulfitobacter</taxon>
    </lineage>
</organism>
<name>A0A1I2FS39_9RHOB</name>
<proteinExistence type="predicted"/>
<dbReference type="EMBL" id="FOMW01000017">
    <property type="protein sequence ID" value="SFF07823.1"/>
    <property type="molecule type" value="Genomic_DNA"/>
</dbReference>
<gene>
    <name evidence="1" type="ORF">SAMN04488523_11724</name>
</gene>
<dbReference type="AlphaFoldDB" id="A0A1I2FS39"/>
<reference evidence="1 2" key="1">
    <citation type="submission" date="2016-10" db="EMBL/GenBank/DDBJ databases">
        <authorList>
            <person name="de Groot N.N."/>
        </authorList>
    </citation>
    <scope>NUCLEOTIDE SEQUENCE [LARGE SCALE GENOMIC DNA]</scope>
    <source>
        <strain evidence="1 2">DSM 11443</strain>
    </source>
</reference>
<evidence type="ECO:0000313" key="2">
    <source>
        <dbReference type="Proteomes" id="UP000198977"/>
    </source>
</evidence>
<dbReference type="RefSeq" id="WP_093925194.1">
    <property type="nucleotide sequence ID" value="NZ_FOMW01000017.1"/>
</dbReference>
<dbReference type="Proteomes" id="UP000198977">
    <property type="component" value="Unassembled WGS sequence"/>
</dbReference>
<keyword evidence="2" id="KW-1185">Reference proteome</keyword>
<evidence type="ECO:0000313" key="1">
    <source>
        <dbReference type="EMBL" id="SFF07823.1"/>
    </source>
</evidence>
<sequence length="102" mass="11341">MGAYLVTFNANRKQDSDNLDAIMESLEAVAIGECLWGIELATDVDDVCGWLQTQLGIEDEVVVIKLRPRLEQSTQNISARATRWLDRVLNIKGNAAKLELVP</sequence>
<dbReference type="STRING" id="74348.SAMN04488523_11724"/>